<keyword evidence="3" id="KW-1185">Reference proteome</keyword>
<gene>
    <name evidence="2" type="ORF">CDAR_24851</name>
</gene>
<keyword evidence="1" id="KW-1133">Transmembrane helix</keyword>
<dbReference type="Proteomes" id="UP001054837">
    <property type="component" value="Unassembled WGS sequence"/>
</dbReference>
<keyword evidence="1" id="KW-0812">Transmembrane</keyword>
<dbReference type="EMBL" id="BPLQ01003409">
    <property type="protein sequence ID" value="GIY00316.1"/>
    <property type="molecule type" value="Genomic_DNA"/>
</dbReference>
<name>A0AAV4PTR7_9ARAC</name>
<keyword evidence="1" id="KW-0472">Membrane</keyword>
<evidence type="ECO:0000313" key="2">
    <source>
        <dbReference type="EMBL" id="GIY00316.1"/>
    </source>
</evidence>
<evidence type="ECO:0000313" key="3">
    <source>
        <dbReference type="Proteomes" id="UP001054837"/>
    </source>
</evidence>
<proteinExistence type="predicted"/>
<sequence length="109" mass="12179">MVKEFVLLLEMSCHLIFTFGLFAIMTISASMVAEASSEVHLKSSLLTPQIAEKVDSNLQGSLCMQREKKGVIMTVWGITPMTKNYIFGILGMSFTYTLLFYGLNPVNFN</sequence>
<evidence type="ECO:0000256" key="1">
    <source>
        <dbReference type="SAM" id="Phobius"/>
    </source>
</evidence>
<dbReference type="AlphaFoldDB" id="A0AAV4PTR7"/>
<reference evidence="2 3" key="1">
    <citation type="submission" date="2021-06" db="EMBL/GenBank/DDBJ databases">
        <title>Caerostris darwini draft genome.</title>
        <authorList>
            <person name="Kono N."/>
            <person name="Arakawa K."/>
        </authorList>
    </citation>
    <scope>NUCLEOTIDE SEQUENCE [LARGE SCALE GENOMIC DNA]</scope>
</reference>
<comment type="caution">
    <text evidence="2">The sequence shown here is derived from an EMBL/GenBank/DDBJ whole genome shotgun (WGS) entry which is preliminary data.</text>
</comment>
<feature type="transmembrane region" description="Helical" evidence="1">
    <location>
        <begin position="85"/>
        <end position="103"/>
    </location>
</feature>
<accession>A0AAV4PTR7</accession>
<protein>
    <submittedName>
        <fullName evidence="2">Uncharacterized protein</fullName>
    </submittedName>
</protein>
<organism evidence="2 3">
    <name type="scientific">Caerostris darwini</name>
    <dbReference type="NCBI Taxonomy" id="1538125"/>
    <lineage>
        <taxon>Eukaryota</taxon>
        <taxon>Metazoa</taxon>
        <taxon>Ecdysozoa</taxon>
        <taxon>Arthropoda</taxon>
        <taxon>Chelicerata</taxon>
        <taxon>Arachnida</taxon>
        <taxon>Araneae</taxon>
        <taxon>Araneomorphae</taxon>
        <taxon>Entelegynae</taxon>
        <taxon>Araneoidea</taxon>
        <taxon>Araneidae</taxon>
        <taxon>Caerostris</taxon>
    </lineage>
</organism>
<feature type="transmembrane region" description="Helical" evidence="1">
    <location>
        <begin position="12"/>
        <end position="33"/>
    </location>
</feature>